<keyword evidence="5" id="KW-0949">S-adenosyl-L-methionine</keyword>
<dbReference type="InterPro" id="IPR012818">
    <property type="entry name" value="CbiE"/>
</dbReference>
<dbReference type="Proteomes" id="UP000216411">
    <property type="component" value="Unassembled WGS sequence"/>
</dbReference>
<comment type="caution">
    <text evidence="7">The sequence shown here is derived from an EMBL/GenBank/DDBJ whole genome shotgun (WGS) entry which is preliminary data.</text>
</comment>
<accession>A0A371JK65</accession>
<sequence>MCKLILFAGTTEGRNLAEYLNRQRISIHVCTATEYGESLIPKSEYVEVSGRRQNREEIERLIHNEQALLVVDATHPYATLVSKHIKDACENTGVFYLRLLREESHVSYAQNHKLVYVNSVKEACDYLKGTNGNIFVTTGSKELIEFTNIDHYKKRVYARVLSSRDAISNVMDLGFEGKNLICMQGPFSEELNYEMLKESGAGYLVTKEAGKNGGFLEKINAANRLGITTLVVGRPVEMEGYSYSEVIKIIKEKLGILKGKRKIAVIGIGTGSLEGMTKEAINAILDSEVIFGAARMLDSVKPLHKAAVEQYKKEEIAAYLSEHEEYEKIAILVSGDVGFYSAANGFKEYFGEDEVAYICGISSLSYLCARIGVAWEQVKLISNHGRQANMIDAIRRNSKVFLLTGGKNSIKKLMEDLIYYEFLSLRVWVGENLGYEKEKITVGTPNEIATQEFEALSVLYIENSCAESNTERIRDEELIRGEVPMTKEEIRTVSISKLELDRDSILYDIGAGTGSVSIQAAKKAYEGFVYAIEKKSEGTSLIEQNKKKFKVSNLKIIEGMAPKVLEDLPVPTHAFIGGSSGNLNEIIKILFHKNPNIRVVINAITLETVSEIIQMIKESGWLEYEVLALQVSKAKTVGSYHMMLGQNPVSIITIKGGK</sequence>
<comment type="pathway">
    <text evidence="1">Cofactor biosynthesis; adenosylcobalamin biosynthesis.</text>
</comment>
<dbReference type="GO" id="GO:0032259">
    <property type="term" value="P:methylation"/>
    <property type="evidence" value="ECO:0007669"/>
    <property type="project" value="UniProtKB-KW"/>
</dbReference>
<dbReference type="OrthoDB" id="9780707at2"/>
<reference evidence="7 8" key="1">
    <citation type="journal article" date="2017" name="Genome Announc.">
        <title>Draft Genome Sequence of a Sporulating and Motile Strain of Lachnotalea glycerini Isolated from Water in Quebec City, Canada.</title>
        <authorList>
            <person name="Maheux A.F."/>
            <person name="Boudreau D.K."/>
            <person name="Berube E."/>
            <person name="Boissinot M."/>
            <person name="Raymond F."/>
            <person name="Brodeur S."/>
            <person name="Corbeil J."/>
            <person name="Isabel S."/>
            <person name="Omar R.F."/>
            <person name="Bergeron M.G."/>
        </authorList>
    </citation>
    <scope>NUCLEOTIDE SEQUENCE [LARGE SCALE GENOMIC DNA]</scope>
    <source>
        <strain evidence="7 8">CCRI-19302</strain>
    </source>
</reference>
<dbReference type="InterPro" id="IPR029063">
    <property type="entry name" value="SAM-dependent_MTases_sf"/>
</dbReference>
<feature type="domain" description="Tetrapyrrole methylase" evidence="6">
    <location>
        <begin position="262"/>
        <end position="448"/>
    </location>
</feature>
<dbReference type="CDD" id="cd11644">
    <property type="entry name" value="Precorrin-6Y-MT"/>
    <property type="match status" value="1"/>
</dbReference>
<dbReference type="AlphaFoldDB" id="A0A371JK65"/>
<keyword evidence="7" id="KW-0560">Oxidoreductase</keyword>
<dbReference type="InterPro" id="IPR000878">
    <property type="entry name" value="4pyrrol_Mease"/>
</dbReference>
<evidence type="ECO:0000313" key="7">
    <source>
        <dbReference type="EMBL" id="RDY33125.1"/>
    </source>
</evidence>
<dbReference type="EC" id="1.3.1.54" evidence="7"/>
<evidence type="ECO:0000313" key="8">
    <source>
        <dbReference type="Proteomes" id="UP000216411"/>
    </source>
</evidence>
<dbReference type="RefSeq" id="WP_094375633.1">
    <property type="nucleotide sequence ID" value="NZ_NOKA02000001.1"/>
</dbReference>
<protein>
    <submittedName>
        <fullName evidence="7">Precorrin-6A reductase</fullName>
        <ecNumber evidence="7">1.3.1.54</ecNumber>
    </submittedName>
</protein>
<dbReference type="UniPathway" id="UPA00148"/>
<dbReference type="PROSITE" id="PS51014">
    <property type="entry name" value="COBK_CBIJ"/>
    <property type="match status" value="1"/>
</dbReference>
<dbReference type="InterPro" id="IPR003723">
    <property type="entry name" value="Precorrin-6x_reduct"/>
</dbReference>
<dbReference type="NCBIfam" id="TIGR02469">
    <property type="entry name" value="CbiT"/>
    <property type="match status" value="1"/>
</dbReference>
<keyword evidence="2" id="KW-0169">Cobalamin biosynthesis</keyword>
<name>A0A371JK65_9FIRM</name>
<dbReference type="InterPro" id="IPR035996">
    <property type="entry name" value="4pyrrol_Methylase_sf"/>
</dbReference>
<dbReference type="InterPro" id="IPR014777">
    <property type="entry name" value="4pyrrole_Mease_sub1"/>
</dbReference>
<evidence type="ECO:0000256" key="3">
    <source>
        <dbReference type="ARBA" id="ARBA00022603"/>
    </source>
</evidence>
<dbReference type="GO" id="GO:0008276">
    <property type="term" value="F:protein methyltransferase activity"/>
    <property type="evidence" value="ECO:0007669"/>
    <property type="project" value="InterPro"/>
</dbReference>
<dbReference type="InterPro" id="IPR050714">
    <property type="entry name" value="Cobalamin_biosynth_MTase"/>
</dbReference>
<keyword evidence="4" id="KW-0808">Transferase</keyword>
<dbReference type="EMBL" id="NOKA02000001">
    <property type="protein sequence ID" value="RDY33125.1"/>
    <property type="molecule type" value="Genomic_DNA"/>
</dbReference>
<dbReference type="Pfam" id="PF02571">
    <property type="entry name" value="CbiJ"/>
    <property type="match status" value="1"/>
</dbReference>
<dbReference type="Pfam" id="PF00590">
    <property type="entry name" value="TP_methylase"/>
    <property type="match status" value="1"/>
</dbReference>
<dbReference type="SUPFAM" id="SSF53790">
    <property type="entry name" value="Tetrapyrrole methylase"/>
    <property type="match status" value="1"/>
</dbReference>
<keyword evidence="3" id="KW-0489">Methyltransferase</keyword>
<evidence type="ECO:0000259" key="6">
    <source>
        <dbReference type="Pfam" id="PF00590"/>
    </source>
</evidence>
<dbReference type="Gene3D" id="3.40.50.150">
    <property type="entry name" value="Vaccinia Virus protein VP39"/>
    <property type="match status" value="1"/>
</dbReference>
<dbReference type="GO" id="GO:0016994">
    <property type="term" value="F:precorrin-6A reductase activity"/>
    <property type="evidence" value="ECO:0007669"/>
    <property type="project" value="UniProtKB-EC"/>
</dbReference>
<dbReference type="NCBIfam" id="TIGR02467">
    <property type="entry name" value="CbiE"/>
    <property type="match status" value="1"/>
</dbReference>
<evidence type="ECO:0000256" key="5">
    <source>
        <dbReference type="ARBA" id="ARBA00022691"/>
    </source>
</evidence>
<dbReference type="InterPro" id="IPR014008">
    <property type="entry name" value="Cbl_synth_MTase_CbiT"/>
</dbReference>
<dbReference type="PANTHER" id="PTHR43182:SF1">
    <property type="entry name" value="COBALT-PRECORRIN-7 C(5)-METHYLTRANSFERASE"/>
    <property type="match status" value="1"/>
</dbReference>
<keyword evidence="8" id="KW-1185">Reference proteome</keyword>
<evidence type="ECO:0000256" key="1">
    <source>
        <dbReference type="ARBA" id="ARBA00004953"/>
    </source>
</evidence>
<dbReference type="Gene3D" id="3.30.950.10">
    <property type="entry name" value="Methyltransferase, Cobalt-precorrin-4 Transmethylase, Domain 2"/>
    <property type="match status" value="1"/>
</dbReference>
<evidence type="ECO:0000256" key="2">
    <source>
        <dbReference type="ARBA" id="ARBA00022573"/>
    </source>
</evidence>
<gene>
    <name evidence="7" type="primary">cobK</name>
    <name evidence="7" type="ORF">CG710_000950</name>
</gene>
<dbReference type="Gene3D" id="3.40.1010.10">
    <property type="entry name" value="Cobalt-precorrin-4 Transmethylase, Domain 1"/>
    <property type="match status" value="1"/>
</dbReference>
<dbReference type="NCBIfam" id="TIGR00715">
    <property type="entry name" value="precor6x_red"/>
    <property type="match status" value="1"/>
</dbReference>
<proteinExistence type="predicted"/>
<organism evidence="7 8">
    <name type="scientific">Lachnotalea glycerini</name>
    <dbReference type="NCBI Taxonomy" id="1763509"/>
    <lineage>
        <taxon>Bacteria</taxon>
        <taxon>Bacillati</taxon>
        <taxon>Bacillota</taxon>
        <taxon>Clostridia</taxon>
        <taxon>Lachnospirales</taxon>
        <taxon>Lachnospiraceae</taxon>
        <taxon>Lachnotalea</taxon>
    </lineage>
</organism>
<evidence type="ECO:0000256" key="4">
    <source>
        <dbReference type="ARBA" id="ARBA00022679"/>
    </source>
</evidence>
<dbReference type="SUPFAM" id="SSF53335">
    <property type="entry name" value="S-adenosyl-L-methionine-dependent methyltransferases"/>
    <property type="match status" value="1"/>
</dbReference>
<dbReference type="PANTHER" id="PTHR43182">
    <property type="entry name" value="COBALT-PRECORRIN-6B C(15)-METHYLTRANSFERASE (DECARBOXYLATING)"/>
    <property type="match status" value="1"/>
</dbReference>
<dbReference type="GO" id="GO:0009236">
    <property type="term" value="P:cobalamin biosynthetic process"/>
    <property type="evidence" value="ECO:0007669"/>
    <property type="project" value="UniProtKB-UniPathway"/>
</dbReference>
<dbReference type="InterPro" id="IPR014776">
    <property type="entry name" value="4pyrrole_Mease_sub2"/>
</dbReference>